<dbReference type="AlphaFoldDB" id="A0A068DNN7"/>
<dbReference type="RefSeq" id="WP_158499130.1">
    <property type="nucleotide sequence ID" value="NZ_CP006873.1"/>
</dbReference>
<dbReference type="OrthoDB" id="9804716at2"/>
<gene>
    <name evidence="1" type="ORF">FNIIJ_066</name>
</gene>
<proteinExistence type="predicted"/>
<organism evidence="1 2">
    <name type="scientific">Candidatus Walczuchella monophlebidarum</name>
    <dbReference type="NCBI Taxonomy" id="1415657"/>
    <lineage>
        <taxon>Bacteria</taxon>
        <taxon>Pseudomonadati</taxon>
        <taxon>Bacteroidota</taxon>
        <taxon>Flavobacteriia</taxon>
        <taxon>Flavobacteriales</taxon>
        <taxon>Candidatus Walczuchella</taxon>
    </lineage>
</organism>
<protein>
    <submittedName>
        <fullName evidence="1">Uncharacterized protein</fullName>
    </submittedName>
</protein>
<evidence type="ECO:0000313" key="1">
    <source>
        <dbReference type="EMBL" id="AID37370.1"/>
    </source>
</evidence>
<dbReference type="EMBL" id="CP006873">
    <property type="protein sequence ID" value="AID37370.1"/>
    <property type="molecule type" value="Genomic_DNA"/>
</dbReference>
<dbReference type="STRING" id="1415657.FNIIJ_066"/>
<dbReference type="KEGG" id="elv:FNIIJ_066"/>
<accession>A0A068DNN7</accession>
<dbReference type="Proteomes" id="UP000027148">
    <property type="component" value="Chromosome"/>
</dbReference>
<evidence type="ECO:0000313" key="2">
    <source>
        <dbReference type="Proteomes" id="UP000027148"/>
    </source>
</evidence>
<dbReference type="HOGENOM" id="CLU_1649481_0_0_10"/>
<reference evidence="1 2" key="1">
    <citation type="journal article" date="2014" name="Genome Biol. Evol.">
        <title>Genome sequence of "Candidatus Walczuchella monophlebidarum" the flavobacterial endosymbiont of Llaveia axin axin (Hemiptera: Coccoidea: Monophlebidae).</title>
        <authorList>
            <person name="Rosas-Perez T."/>
            <person name="Rosenblueth M."/>
            <person name="Rincon-Rosales R."/>
            <person name="Mora J."/>
            <person name="Martinez-Romero E."/>
        </authorList>
    </citation>
    <scope>NUCLEOTIDE SEQUENCE [LARGE SCALE GENOMIC DNA]</scope>
    <source>
        <strain evidence="1">FNIIJ</strain>
    </source>
</reference>
<sequence>MEGQYEPIELRYGGPLGKEVFRENVNRILSQELIGDKALLGISLAKVLVGFHAWTLPMLLNGHQELAGDEVASQDALLQAAEEHFKGSEGMQLKDITYLCENSHSIEDVMDQLVGYANSMCVSTTIISHSETAVERMANNKLLRIEAASQWKAFYSPYLR</sequence>
<keyword evidence="2" id="KW-1185">Reference proteome</keyword>
<name>A0A068DNN7_9FLAO</name>